<dbReference type="EMBL" id="VTOZ01000037">
    <property type="protein sequence ID" value="TYZ26889.1"/>
    <property type="molecule type" value="Genomic_DNA"/>
</dbReference>
<protein>
    <submittedName>
        <fullName evidence="3">Glycosyltransferase family 4 protein</fullName>
    </submittedName>
</protein>
<dbReference type="Pfam" id="PF13439">
    <property type="entry name" value="Glyco_transf_4"/>
    <property type="match status" value="1"/>
</dbReference>
<dbReference type="GO" id="GO:0016757">
    <property type="term" value="F:glycosyltransferase activity"/>
    <property type="evidence" value="ECO:0007669"/>
    <property type="project" value="InterPro"/>
</dbReference>
<keyword evidence="3" id="KW-0808">Transferase</keyword>
<dbReference type="Proteomes" id="UP000322783">
    <property type="component" value="Unassembled WGS sequence"/>
</dbReference>
<dbReference type="InterPro" id="IPR001296">
    <property type="entry name" value="Glyco_trans_1"/>
</dbReference>
<dbReference type="Pfam" id="PF00534">
    <property type="entry name" value="Glycos_transf_1"/>
    <property type="match status" value="1"/>
</dbReference>
<organism evidence="3 4">
    <name type="scientific">Selenomonas caprae</name>
    <dbReference type="NCBI Taxonomy" id="2606905"/>
    <lineage>
        <taxon>Bacteria</taxon>
        <taxon>Bacillati</taxon>
        <taxon>Bacillota</taxon>
        <taxon>Negativicutes</taxon>
        <taxon>Selenomonadales</taxon>
        <taxon>Selenomonadaceae</taxon>
        <taxon>Selenomonas</taxon>
    </lineage>
</organism>
<evidence type="ECO:0000313" key="3">
    <source>
        <dbReference type="EMBL" id="TYZ26889.1"/>
    </source>
</evidence>
<dbReference type="PANTHER" id="PTHR12526:SF630">
    <property type="entry name" value="GLYCOSYLTRANSFERASE"/>
    <property type="match status" value="1"/>
</dbReference>
<dbReference type="SUPFAM" id="SSF53756">
    <property type="entry name" value="UDP-Glycosyltransferase/glycogen phosphorylase"/>
    <property type="match status" value="1"/>
</dbReference>
<dbReference type="InterPro" id="IPR028098">
    <property type="entry name" value="Glyco_trans_4-like_N"/>
</dbReference>
<dbReference type="AlphaFoldDB" id="A0A5D6WIK5"/>
<dbReference type="PANTHER" id="PTHR12526">
    <property type="entry name" value="GLYCOSYLTRANSFERASE"/>
    <property type="match status" value="1"/>
</dbReference>
<name>A0A5D6WIK5_9FIRM</name>
<gene>
    <name evidence="3" type="ORF">FZ041_13295</name>
</gene>
<feature type="domain" description="Glycosyltransferase subfamily 4-like N-terminal" evidence="2">
    <location>
        <begin position="16"/>
        <end position="195"/>
    </location>
</feature>
<evidence type="ECO:0000313" key="4">
    <source>
        <dbReference type="Proteomes" id="UP000322783"/>
    </source>
</evidence>
<dbReference type="RefSeq" id="WP_149189904.1">
    <property type="nucleotide sequence ID" value="NZ_VTOZ01000037.1"/>
</dbReference>
<feature type="domain" description="Glycosyl transferase family 1" evidence="1">
    <location>
        <begin position="202"/>
        <end position="367"/>
    </location>
</feature>
<dbReference type="Gene3D" id="3.40.50.2000">
    <property type="entry name" value="Glycogen Phosphorylase B"/>
    <property type="match status" value="2"/>
</dbReference>
<comment type="caution">
    <text evidence="3">The sequence shown here is derived from an EMBL/GenBank/DDBJ whole genome shotgun (WGS) entry which is preliminary data.</text>
</comment>
<evidence type="ECO:0000259" key="1">
    <source>
        <dbReference type="Pfam" id="PF00534"/>
    </source>
</evidence>
<sequence>MRILLANFTAMVDDAGGLSKVTCAFADAMAKRGHEVTIVYSDDKEGQFFFPVDQAVVSYNLRHYQGNDIVFPIYYKVLREFVRPFSKKLAKRVNNYFVTKNLLGYLQDILAKNKPEVIVAFQPAASKHFILDLKSDIPIVTMSHGDPEDYFHNYPAAEQEAVARSTACQVLLPDFVRAIKSRYPATPVEVIGNVVPQYERQADLLQKKREYKIIFIGQLVKTIKRPHLLIKAFVKLAAKYPEWKLEIWGAENKRSYRKYLQKLIDVAGLSQQIAIKGTTHDVEHVLYQGDIVVLPSSGEGFGLTAAEGMSMGLPAVGYKRCTGLAGLIDDGKTGFLCEDGVDPLAEKLDLLMANKKMRAEMGQMARKAMGIYSADIIWKKWEDLLERIVSGDAYNGK</sequence>
<evidence type="ECO:0000259" key="2">
    <source>
        <dbReference type="Pfam" id="PF13439"/>
    </source>
</evidence>
<accession>A0A5D6WIK5</accession>
<proteinExistence type="predicted"/>
<keyword evidence="4" id="KW-1185">Reference proteome</keyword>
<reference evidence="3 4" key="1">
    <citation type="submission" date="2019-08" db="EMBL/GenBank/DDBJ databases">
        <title>Selenomonas sp. mPRGC5 and Selenomonas sp. mPRGC8 isolated from ruminal fluid of dairy goat (Capra hircus).</title>
        <authorList>
            <person name="Poothong S."/>
            <person name="Nuengjamnong C."/>
            <person name="Tanasupawat S."/>
        </authorList>
    </citation>
    <scope>NUCLEOTIDE SEQUENCE [LARGE SCALE GENOMIC DNA]</scope>
    <source>
        <strain evidence="4">mPRGC8</strain>
    </source>
</reference>